<dbReference type="Pfam" id="PF04298">
    <property type="entry name" value="Zn_peptidase_2"/>
    <property type="match status" value="1"/>
</dbReference>
<evidence type="ECO:0000256" key="1">
    <source>
        <dbReference type="SAM" id="Phobius"/>
    </source>
</evidence>
<dbReference type="Proteomes" id="UP000294937">
    <property type="component" value="Unassembled WGS sequence"/>
</dbReference>
<feature type="transmembrane region" description="Helical" evidence="1">
    <location>
        <begin position="121"/>
        <end position="139"/>
    </location>
</feature>
<dbReference type="AlphaFoldDB" id="A0A4R3L928"/>
<keyword evidence="1" id="KW-0812">Transmembrane</keyword>
<evidence type="ECO:0000313" key="3">
    <source>
        <dbReference type="Proteomes" id="UP000294937"/>
    </source>
</evidence>
<sequence>MNLIFISVSIVGLIITLWAQMKVKGNFQRWSTVRASSGFTGAEVARLILDRNGLYHVPVEMVPGRLSDHYDPTAPAVRLSQSVYASDSIASISVAAHECGHAIQHQQQYGALVLRHRMVPILNLTSGTAPFLLLAGIFFKATGLLFLGIIFFSVAVLFHLVTLPVEFNASSRAKKIMVAEGFIRGHDEEMGVNRVLNSAAFTYVAGALVALLELLQYIFILFLQRNED</sequence>
<dbReference type="PANTHER" id="PTHR36434">
    <property type="entry name" value="MEMBRANE PROTEASE YUGP-RELATED"/>
    <property type="match status" value="1"/>
</dbReference>
<proteinExistence type="predicted"/>
<evidence type="ECO:0008006" key="4">
    <source>
        <dbReference type="Google" id="ProtNLM"/>
    </source>
</evidence>
<name>A0A4R3L928_9BACL</name>
<feature type="transmembrane region" description="Helical" evidence="1">
    <location>
        <begin position="144"/>
        <end position="165"/>
    </location>
</feature>
<feature type="transmembrane region" description="Helical" evidence="1">
    <location>
        <begin position="200"/>
        <end position="223"/>
    </location>
</feature>
<dbReference type="PANTHER" id="PTHR36434:SF1">
    <property type="entry name" value="MEMBRANE PROTEASE YUGP-RELATED"/>
    <property type="match status" value="1"/>
</dbReference>
<dbReference type="RefSeq" id="WP_279389098.1">
    <property type="nucleotide sequence ID" value="NZ_SMAG01000003.1"/>
</dbReference>
<dbReference type="EMBL" id="SMAG01000003">
    <property type="protein sequence ID" value="TCS94724.1"/>
    <property type="molecule type" value="Genomic_DNA"/>
</dbReference>
<accession>A0A4R3L928</accession>
<reference evidence="2 3" key="1">
    <citation type="submission" date="2019-03" db="EMBL/GenBank/DDBJ databases">
        <title>Genomic Encyclopedia of Type Strains, Phase IV (KMG-IV): sequencing the most valuable type-strain genomes for metagenomic binning, comparative biology and taxonomic classification.</title>
        <authorList>
            <person name="Goeker M."/>
        </authorList>
    </citation>
    <scope>NUCLEOTIDE SEQUENCE [LARGE SCALE GENOMIC DNA]</scope>
    <source>
        <strain evidence="2 3">DSM 45707</strain>
    </source>
</reference>
<keyword evidence="1" id="KW-0472">Membrane</keyword>
<evidence type="ECO:0000313" key="2">
    <source>
        <dbReference type="EMBL" id="TCS94724.1"/>
    </source>
</evidence>
<dbReference type="InterPro" id="IPR007395">
    <property type="entry name" value="Zn_peptidase_2"/>
</dbReference>
<organism evidence="2 3">
    <name type="scientific">Hazenella coriacea</name>
    <dbReference type="NCBI Taxonomy" id="1179467"/>
    <lineage>
        <taxon>Bacteria</taxon>
        <taxon>Bacillati</taxon>
        <taxon>Bacillota</taxon>
        <taxon>Bacilli</taxon>
        <taxon>Bacillales</taxon>
        <taxon>Thermoactinomycetaceae</taxon>
        <taxon>Hazenella</taxon>
    </lineage>
</organism>
<keyword evidence="1" id="KW-1133">Transmembrane helix</keyword>
<gene>
    <name evidence="2" type="ORF">EDD58_103141</name>
</gene>
<comment type="caution">
    <text evidence="2">The sequence shown here is derived from an EMBL/GenBank/DDBJ whole genome shotgun (WGS) entry which is preliminary data.</text>
</comment>
<keyword evidence="3" id="KW-1185">Reference proteome</keyword>
<protein>
    <recommendedName>
        <fullName evidence="4">Peptidase</fullName>
    </recommendedName>
</protein>